<dbReference type="STRING" id="39946.B8AI78"/>
<dbReference type="HOGENOM" id="CLU_1410894_0_0_1"/>
<dbReference type="Proteomes" id="UP000007015">
    <property type="component" value="Chromosome 2"/>
</dbReference>
<organism evidence="1 2">
    <name type="scientific">Oryza sativa subsp. indica</name>
    <name type="common">Rice</name>
    <dbReference type="NCBI Taxonomy" id="39946"/>
    <lineage>
        <taxon>Eukaryota</taxon>
        <taxon>Viridiplantae</taxon>
        <taxon>Streptophyta</taxon>
        <taxon>Embryophyta</taxon>
        <taxon>Tracheophyta</taxon>
        <taxon>Spermatophyta</taxon>
        <taxon>Magnoliopsida</taxon>
        <taxon>Liliopsida</taxon>
        <taxon>Poales</taxon>
        <taxon>Poaceae</taxon>
        <taxon>BOP clade</taxon>
        <taxon>Oryzoideae</taxon>
        <taxon>Oryzeae</taxon>
        <taxon>Oryzinae</taxon>
        <taxon>Oryza</taxon>
        <taxon>Oryza sativa</taxon>
    </lineage>
</organism>
<accession>B8AI78</accession>
<dbReference type="AlphaFoldDB" id="B8AI78"/>
<dbReference type="EMBL" id="CM000127">
    <property type="protein sequence ID" value="EEC72552.1"/>
    <property type="molecule type" value="Genomic_DNA"/>
</dbReference>
<evidence type="ECO:0000313" key="1">
    <source>
        <dbReference type="EMBL" id="EEC72552.1"/>
    </source>
</evidence>
<keyword evidence="2" id="KW-1185">Reference proteome</keyword>
<dbReference type="Gramene" id="BGIOSGA007075-TA">
    <property type="protein sequence ID" value="BGIOSGA007075-PA"/>
    <property type="gene ID" value="BGIOSGA007075"/>
</dbReference>
<protein>
    <submittedName>
        <fullName evidence="1">Uncharacterized protein</fullName>
    </submittedName>
</protein>
<evidence type="ECO:0000313" key="2">
    <source>
        <dbReference type="Proteomes" id="UP000007015"/>
    </source>
</evidence>
<sequence length="193" mass="20819">MSILASPTEGGVGCTRTSPRTTDALRCIPDGDTGTLRVPWWWRWRRAILQPCTWILSVDAMEVEVELGMRASRAKLKQTTAAARRDGLVHTEQEPPEPITTATFCLASSPRISQLAIPIRFIVSLAVPGNDGSKGEVISRGTICAANIGGLFLVRTVLELAEVPAHGGNPVFIPMPKFPHSLPLAADRFSLPA</sequence>
<reference evidence="1 2" key="1">
    <citation type="journal article" date="2005" name="PLoS Biol.">
        <title>The genomes of Oryza sativa: a history of duplications.</title>
        <authorList>
            <person name="Yu J."/>
            <person name="Wang J."/>
            <person name="Lin W."/>
            <person name="Li S."/>
            <person name="Li H."/>
            <person name="Zhou J."/>
            <person name="Ni P."/>
            <person name="Dong W."/>
            <person name="Hu S."/>
            <person name="Zeng C."/>
            <person name="Zhang J."/>
            <person name="Zhang Y."/>
            <person name="Li R."/>
            <person name="Xu Z."/>
            <person name="Li S."/>
            <person name="Li X."/>
            <person name="Zheng H."/>
            <person name="Cong L."/>
            <person name="Lin L."/>
            <person name="Yin J."/>
            <person name="Geng J."/>
            <person name="Li G."/>
            <person name="Shi J."/>
            <person name="Liu J."/>
            <person name="Lv H."/>
            <person name="Li J."/>
            <person name="Wang J."/>
            <person name="Deng Y."/>
            <person name="Ran L."/>
            <person name="Shi X."/>
            <person name="Wang X."/>
            <person name="Wu Q."/>
            <person name="Li C."/>
            <person name="Ren X."/>
            <person name="Wang J."/>
            <person name="Wang X."/>
            <person name="Li D."/>
            <person name="Liu D."/>
            <person name="Zhang X."/>
            <person name="Ji Z."/>
            <person name="Zhao W."/>
            <person name="Sun Y."/>
            <person name="Zhang Z."/>
            <person name="Bao J."/>
            <person name="Han Y."/>
            <person name="Dong L."/>
            <person name="Ji J."/>
            <person name="Chen P."/>
            <person name="Wu S."/>
            <person name="Liu J."/>
            <person name="Xiao Y."/>
            <person name="Bu D."/>
            <person name="Tan J."/>
            <person name="Yang L."/>
            <person name="Ye C."/>
            <person name="Zhang J."/>
            <person name="Xu J."/>
            <person name="Zhou Y."/>
            <person name="Yu Y."/>
            <person name="Zhang B."/>
            <person name="Zhuang S."/>
            <person name="Wei H."/>
            <person name="Liu B."/>
            <person name="Lei M."/>
            <person name="Yu H."/>
            <person name="Li Y."/>
            <person name="Xu H."/>
            <person name="Wei S."/>
            <person name="He X."/>
            <person name="Fang L."/>
            <person name="Zhang Z."/>
            <person name="Zhang Y."/>
            <person name="Huang X."/>
            <person name="Su Z."/>
            <person name="Tong W."/>
            <person name="Li J."/>
            <person name="Tong Z."/>
            <person name="Li S."/>
            <person name="Ye J."/>
            <person name="Wang L."/>
            <person name="Fang L."/>
            <person name="Lei T."/>
            <person name="Chen C."/>
            <person name="Chen H."/>
            <person name="Xu Z."/>
            <person name="Li H."/>
            <person name="Huang H."/>
            <person name="Zhang F."/>
            <person name="Xu H."/>
            <person name="Li N."/>
            <person name="Zhao C."/>
            <person name="Li S."/>
            <person name="Dong L."/>
            <person name="Huang Y."/>
            <person name="Li L."/>
            <person name="Xi Y."/>
            <person name="Qi Q."/>
            <person name="Li W."/>
            <person name="Zhang B."/>
            <person name="Hu W."/>
            <person name="Zhang Y."/>
            <person name="Tian X."/>
            <person name="Jiao Y."/>
            <person name="Liang X."/>
            <person name="Jin J."/>
            <person name="Gao L."/>
            <person name="Zheng W."/>
            <person name="Hao B."/>
            <person name="Liu S."/>
            <person name="Wang W."/>
            <person name="Yuan L."/>
            <person name="Cao M."/>
            <person name="McDermott J."/>
            <person name="Samudrala R."/>
            <person name="Wang J."/>
            <person name="Wong G.K."/>
            <person name="Yang H."/>
        </authorList>
    </citation>
    <scope>NUCLEOTIDE SEQUENCE [LARGE SCALE GENOMIC DNA]</scope>
    <source>
        <strain evidence="2">cv. 93-11</strain>
    </source>
</reference>
<proteinExistence type="predicted"/>
<name>B8AI78_ORYSI</name>
<gene>
    <name evidence="1" type="ORF">OsI_05971</name>
</gene>